<protein>
    <submittedName>
        <fullName evidence="1">Uncharacterized protein</fullName>
    </submittedName>
</protein>
<proteinExistence type="predicted"/>
<dbReference type="EMBL" id="LAZR01003901">
    <property type="protein sequence ID" value="KKN13635.1"/>
    <property type="molecule type" value="Genomic_DNA"/>
</dbReference>
<sequence>MIASETKETLDFFLTNTLFNHYPKPTVSKTDGKGIGMIMYMKFREFIQQNIDNLEIPYQPDVKKKYPPKVWEAIHKTVLVQQLQHDQKADTIEAVKNVVYDGDDLGGLELDNVIDMWLDTMMRNINQVIGSALANSKIREDYEKLVTKNEVECNEPHNEIEDKIVKQGTELPTHTHTVHFIEVTDDNREEFDKFIDVVLRNFDSDVYGELPEEYVIANRGDINAMITELKDVLSEGEKADLVASLKPDKELDSGDFA</sequence>
<dbReference type="AlphaFoldDB" id="A0A0F9N265"/>
<organism evidence="1">
    <name type="scientific">marine sediment metagenome</name>
    <dbReference type="NCBI Taxonomy" id="412755"/>
    <lineage>
        <taxon>unclassified sequences</taxon>
        <taxon>metagenomes</taxon>
        <taxon>ecological metagenomes</taxon>
    </lineage>
</organism>
<evidence type="ECO:0000313" key="1">
    <source>
        <dbReference type="EMBL" id="KKN13635.1"/>
    </source>
</evidence>
<name>A0A0F9N265_9ZZZZ</name>
<comment type="caution">
    <text evidence="1">The sequence shown here is derived from an EMBL/GenBank/DDBJ whole genome shotgun (WGS) entry which is preliminary data.</text>
</comment>
<reference evidence="1" key="1">
    <citation type="journal article" date="2015" name="Nature">
        <title>Complex archaea that bridge the gap between prokaryotes and eukaryotes.</title>
        <authorList>
            <person name="Spang A."/>
            <person name="Saw J.H."/>
            <person name="Jorgensen S.L."/>
            <person name="Zaremba-Niedzwiedzka K."/>
            <person name="Martijn J."/>
            <person name="Lind A.E."/>
            <person name="van Eijk R."/>
            <person name="Schleper C."/>
            <person name="Guy L."/>
            <person name="Ettema T.J."/>
        </authorList>
    </citation>
    <scope>NUCLEOTIDE SEQUENCE</scope>
</reference>
<accession>A0A0F9N265</accession>
<gene>
    <name evidence="1" type="ORF">LCGC14_1004430</name>
</gene>